<evidence type="ECO:0000313" key="2">
    <source>
        <dbReference type="EMBL" id="SPJ81995.1"/>
    </source>
</evidence>
<accession>A0AAE8SKV7</accession>
<reference evidence="2" key="1">
    <citation type="submission" date="2018-03" db="EMBL/GenBank/DDBJ databases">
        <authorList>
            <person name="Guldener U."/>
        </authorList>
    </citation>
    <scope>NUCLEOTIDE SEQUENCE</scope>
</reference>
<proteinExistence type="predicted"/>
<comment type="caution">
    <text evidence="2">The sequence shown here is derived from an EMBL/GenBank/DDBJ whole genome shotgun (WGS) entry which is preliminary data.</text>
</comment>
<evidence type="ECO:0000256" key="1">
    <source>
        <dbReference type="SAM" id="MobiDB-lite"/>
    </source>
</evidence>
<dbReference type="AlphaFoldDB" id="A0AAE8SKV7"/>
<dbReference type="Proteomes" id="UP001187734">
    <property type="component" value="Unassembled WGS sequence"/>
</dbReference>
<feature type="region of interest" description="Disordered" evidence="1">
    <location>
        <begin position="87"/>
        <end position="121"/>
    </location>
</feature>
<dbReference type="EMBL" id="ONZP01000343">
    <property type="protein sequence ID" value="SPJ81995.1"/>
    <property type="molecule type" value="Genomic_DNA"/>
</dbReference>
<feature type="region of interest" description="Disordered" evidence="1">
    <location>
        <begin position="1"/>
        <end position="20"/>
    </location>
</feature>
<sequence length="159" mass="17589">MSTTPSSGPPKDKKGLGVLPSVTDPELLTQLASILRDAVDLICSREKDTAGTTDTVQQANIQQPLGPKHVLKTSPHTIPGKALYLGSQSPPILLSPNDPISTGPRIDPRLDPRLDPRNQGMNNNQIMEKRLQALEERIDVIEKRVGYYMYLRQQERDAN</sequence>
<protein>
    <submittedName>
        <fullName evidence="2">Uncharacterized protein</fullName>
    </submittedName>
</protein>
<gene>
    <name evidence="2" type="ORF">FTOL_09400</name>
</gene>
<evidence type="ECO:0000313" key="3">
    <source>
        <dbReference type="Proteomes" id="UP001187734"/>
    </source>
</evidence>
<organism evidence="2 3">
    <name type="scientific">Fusarium torulosum</name>
    <dbReference type="NCBI Taxonomy" id="33205"/>
    <lineage>
        <taxon>Eukaryota</taxon>
        <taxon>Fungi</taxon>
        <taxon>Dikarya</taxon>
        <taxon>Ascomycota</taxon>
        <taxon>Pezizomycotina</taxon>
        <taxon>Sordariomycetes</taxon>
        <taxon>Hypocreomycetidae</taxon>
        <taxon>Hypocreales</taxon>
        <taxon>Nectriaceae</taxon>
        <taxon>Fusarium</taxon>
    </lineage>
</organism>
<keyword evidence="3" id="KW-1185">Reference proteome</keyword>
<feature type="compositionally biased region" description="Basic and acidic residues" evidence="1">
    <location>
        <begin position="106"/>
        <end position="116"/>
    </location>
</feature>
<name>A0AAE8SKV7_9HYPO</name>